<keyword evidence="4" id="KW-0808">Transferase</keyword>
<feature type="transmembrane region" description="Helical" evidence="8">
    <location>
        <begin position="158"/>
        <end position="175"/>
    </location>
</feature>
<feature type="transmembrane region" description="Helical" evidence="8">
    <location>
        <begin position="181"/>
        <end position="198"/>
    </location>
</feature>
<dbReference type="PANTHER" id="PTHR31488:SF1">
    <property type="entry name" value="C-MANNOSYLTRANSFERASE DPY19L1"/>
    <property type="match status" value="1"/>
</dbReference>
<dbReference type="Pfam" id="PF10034">
    <property type="entry name" value="Dpy19"/>
    <property type="match status" value="1"/>
</dbReference>
<evidence type="ECO:0000256" key="6">
    <source>
        <dbReference type="ARBA" id="ARBA00022989"/>
    </source>
</evidence>
<feature type="transmembrane region" description="Helical" evidence="8">
    <location>
        <begin position="329"/>
        <end position="348"/>
    </location>
</feature>
<dbReference type="InterPro" id="IPR047462">
    <property type="entry name" value="Dpy19"/>
</dbReference>
<dbReference type="AlphaFoldDB" id="A0A2A2LMM3"/>
<evidence type="ECO:0000256" key="4">
    <source>
        <dbReference type="ARBA" id="ARBA00022679"/>
    </source>
</evidence>
<evidence type="ECO:0000256" key="5">
    <source>
        <dbReference type="ARBA" id="ARBA00022692"/>
    </source>
</evidence>
<dbReference type="GO" id="GO:0000030">
    <property type="term" value="F:mannosyltransferase activity"/>
    <property type="evidence" value="ECO:0007669"/>
    <property type="project" value="InterPro"/>
</dbReference>
<keyword evidence="10" id="KW-1185">Reference proteome</keyword>
<evidence type="ECO:0000256" key="1">
    <source>
        <dbReference type="ARBA" id="ARBA00004141"/>
    </source>
</evidence>
<evidence type="ECO:0000256" key="8">
    <source>
        <dbReference type="SAM" id="Phobius"/>
    </source>
</evidence>
<feature type="transmembrane region" description="Helical" evidence="8">
    <location>
        <begin position="229"/>
        <end position="249"/>
    </location>
</feature>
<keyword evidence="5 8" id="KW-0812">Transmembrane</keyword>
<evidence type="ECO:0000256" key="7">
    <source>
        <dbReference type="ARBA" id="ARBA00023136"/>
    </source>
</evidence>
<sequence length="622" mass="71047">MQGLYDITHDDVTEYGHTINTLKRFNLYPEVIFAFFYRIFKGITDAVNINTQTCWKINRGSNLPPIESCEGIGNPHYFYVDNVFASAGTVAGSIFVMGVLMSDSIFGGFLALAAFAFNHGEATRVQWTPPLRESWAFPFIIAQIAFVTYIIRNKKSGLSWAIGMAVLSIFAKLYWQFSQFAFFTQLGSIFVLHAFDFSSLSTIKTLLLGHFISFCTSFVLLFGNEMLFTSFYFPSICSFALALLIYPLLNKITFRPVFVLINLTLFVAGSFGLKFVISNTLQVHDDAHILDILRAKFLGVHNFHTRLYTCSAEFNFIPKETLWKLTQSLLLPSAGAAVLIFAIYFIFYSEKSSVLWRSTENKGRHFADVRNFEEELSHIHNIYMMLQIFYNVVQLICYCSITYLIMRLKLFGTPHLCIATAILANNKLLNIILKDRLNKWAHIGLIGLLIAAMAHHGRENIKKQYNIIGEYSNPDQEALFDWINKSTKPGAVFAGTMPVMANVKLSTGRPIVNHPHYEDVGIRERTLKVYSIFSRKPIAEVYETLKNMGVNYVLFQTMNCAMNGNKPECVYRGMWDEQDPSNKNLISNCELYHRLLFKGDQDAVKPFRLVYNRNNNYIVLKL</sequence>
<protein>
    <submittedName>
        <fullName evidence="9">Uncharacterized protein</fullName>
    </submittedName>
</protein>
<comment type="caution">
    <text evidence="9">The sequence shown here is derived from an EMBL/GenBank/DDBJ whole genome shotgun (WGS) entry which is preliminary data.</text>
</comment>
<dbReference type="Proteomes" id="UP000218231">
    <property type="component" value="Unassembled WGS sequence"/>
</dbReference>
<feature type="transmembrane region" description="Helical" evidence="8">
    <location>
        <begin position="205"/>
        <end position="223"/>
    </location>
</feature>
<keyword evidence="6 8" id="KW-1133">Transmembrane helix</keyword>
<dbReference type="OrthoDB" id="6019623at2759"/>
<feature type="transmembrane region" description="Helical" evidence="8">
    <location>
        <begin position="440"/>
        <end position="457"/>
    </location>
</feature>
<dbReference type="InterPro" id="IPR018732">
    <property type="entry name" value="Dpy-19/Dpy-19-like"/>
</dbReference>
<dbReference type="GO" id="GO:0005637">
    <property type="term" value="C:nuclear inner membrane"/>
    <property type="evidence" value="ECO:0007669"/>
    <property type="project" value="TreeGrafter"/>
</dbReference>
<evidence type="ECO:0000313" key="10">
    <source>
        <dbReference type="Proteomes" id="UP000218231"/>
    </source>
</evidence>
<feature type="transmembrane region" description="Helical" evidence="8">
    <location>
        <begin position="135"/>
        <end position="151"/>
    </location>
</feature>
<proteinExistence type="inferred from homology"/>
<feature type="transmembrane region" description="Helical" evidence="8">
    <location>
        <begin position="388"/>
        <end position="406"/>
    </location>
</feature>
<organism evidence="9 10">
    <name type="scientific">Diploscapter pachys</name>
    <dbReference type="NCBI Taxonomy" id="2018661"/>
    <lineage>
        <taxon>Eukaryota</taxon>
        <taxon>Metazoa</taxon>
        <taxon>Ecdysozoa</taxon>
        <taxon>Nematoda</taxon>
        <taxon>Chromadorea</taxon>
        <taxon>Rhabditida</taxon>
        <taxon>Rhabditina</taxon>
        <taxon>Rhabditomorpha</taxon>
        <taxon>Rhabditoidea</taxon>
        <taxon>Rhabditidae</taxon>
        <taxon>Diploscapter</taxon>
    </lineage>
</organism>
<evidence type="ECO:0000256" key="3">
    <source>
        <dbReference type="ARBA" id="ARBA00022676"/>
    </source>
</evidence>
<feature type="transmembrane region" description="Helical" evidence="8">
    <location>
        <begin position="412"/>
        <end position="433"/>
    </location>
</feature>
<dbReference type="CDD" id="cd20177">
    <property type="entry name" value="Dpy19"/>
    <property type="match status" value="1"/>
</dbReference>
<evidence type="ECO:0000313" key="9">
    <source>
        <dbReference type="EMBL" id="PAV87389.1"/>
    </source>
</evidence>
<keyword evidence="7 8" id="KW-0472">Membrane</keyword>
<reference evidence="9 10" key="1">
    <citation type="journal article" date="2017" name="Curr. Biol.">
        <title>Genome architecture and evolution of a unichromosomal asexual nematode.</title>
        <authorList>
            <person name="Fradin H."/>
            <person name="Zegar C."/>
            <person name="Gutwein M."/>
            <person name="Lucas J."/>
            <person name="Kovtun M."/>
            <person name="Corcoran D."/>
            <person name="Baugh L.R."/>
            <person name="Kiontke K."/>
            <person name="Gunsalus K."/>
            <person name="Fitch D.H."/>
            <person name="Piano F."/>
        </authorList>
    </citation>
    <scope>NUCLEOTIDE SEQUENCE [LARGE SCALE GENOMIC DNA]</scope>
    <source>
        <strain evidence="9">PF1309</strain>
    </source>
</reference>
<comment type="similarity">
    <text evidence="2">Belongs to the dpy-19 family.</text>
</comment>
<evidence type="ECO:0000256" key="2">
    <source>
        <dbReference type="ARBA" id="ARBA00008744"/>
    </source>
</evidence>
<dbReference type="EMBL" id="LIAE01006572">
    <property type="protein sequence ID" value="PAV87389.1"/>
    <property type="molecule type" value="Genomic_DNA"/>
</dbReference>
<keyword evidence="3" id="KW-0328">Glycosyltransferase</keyword>
<accession>A0A2A2LMM3</accession>
<feature type="transmembrane region" description="Helical" evidence="8">
    <location>
        <begin position="94"/>
        <end position="115"/>
    </location>
</feature>
<comment type="subcellular location">
    <subcellularLocation>
        <location evidence="1">Membrane</location>
        <topology evidence="1">Multi-pass membrane protein</topology>
    </subcellularLocation>
</comment>
<dbReference type="PANTHER" id="PTHR31488">
    <property type="entry name" value="DPY-19-LIKE 1, LIKE (H. SAPIENS)"/>
    <property type="match status" value="1"/>
</dbReference>
<feature type="transmembrane region" description="Helical" evidence="8">
    <location>
        <begin position="256"/>
        <end position="277"/>
    </location>
</feature>
<gene>
    <name evidence="9" type="ORF">WR25_07084</name>
</gene>
<dbReference type="STRING" id="2018661.A0A2A2LMM3"/>
<name>A0A2A2LMM3_9BILA</name>